<sequence length="222" mass="24176">MPTTPPQSRLTPALIVDHALRLADAEGARAVGMRRLARELDVTPMALYWHFKTKEDLLDAVADRIFADVDRDLGRGGWRTRFERLLRAVLAVVRDHPAAAELLAGSSGFGDHQLAVQECALEVLRQAGLTPEQAANVSGHALTAILGMVRSEPGRTRAGVASAEEQRRVQARLAALPPDRFPRIVEAAGPLSRCDDPEAYDEFGLSLLLAGVERLAAPPRRR</sequence>
<comment type="caution">
    <text evidence="6">The sequence shown here is derived from an EMBL/GenBank/DDBJ whole genome shotgun (WGS) entry which is preliminary data.</text>
</comment>
<feature type="domain" description="HTH tetR-type" evidence="5">
    <location>
        <begin position="9"/>
        <end position="69"/>
    </location>
</feature>
<accession>A0A7Y9IAA1</accession>
<dbReference type="Gene3D" id="1.10.357.10">
    <property type="entry name" value="Tetracycline Repressor, domain 2"/>
    <property type="match status" value="1"/>
</dbReference>
<proteinExistence type="predicted"/>
<dbReference type="Pfam" id="PF02909">
    <property type="entry name" value="TetR_C_1"/>
    <property type="match status" value="1"/>
</dbReference>
<dbReference type="InterPro" id="IPR009057">
    <property type="entry name" value="Homeodomain-like_sf"/>
</dbReference>
<evidence type="ECO:0000259" key="5">
    <source>
        <dbReference type="PROSITE" id="PS50977"/>
    </source>
</evidence>
<dbReference type="Proteomes" id="UP000569914">
    <property type="component" value="Unassembled WGS sequence"/>
</dbReference>
<dbReference type="InterPro" id="IPR050109">
    <property type="entry name" value="HTH-type_TetR-like_transc_reg"/>
</dbReference>
<dbReference type="PANTHER" id="PTHR30055:SF151">
    <property type="entry name" value="TRANSCRIPTIONAL REGULATORY PROTEIN"/>
    <property type="match status" value="1"/>
</dbReference>
<dbReference type="Gene3D" id="1.10.10.60">
    <property type="entry name" value="Homeodomain-like"/>
    <property type="match status" value="1"/>
</dbReference>
<dbReference type="InterPro" id="IPR004111">
    <property type="entry name" value="Repressor_TetR_C"/>
</dbReference>
<dbReference type="SUPFAM" id="SSF46689">
    <property type="entry name" value="Homeodomain-like"/>
    <property type="match status" value="1"/>
</dbReference>
<dbReference type="PROSITE" id="PS50977">
    <property type="entry name" value="HTH_TETR_2"/>
    <property type="match status" value="1"/>
</dbReference>
<evidence type="ECO:0000256" key="3">
    <source>
        <dbReference type="ARBA" id="ARBA00023163"/>
    </source>
</evidence>
<keyword evidence="1" id="KW-0805">Transcription regulation</keyword>
<dbReference type="AlphaFoldDB" id="A0A7Y9IAA1"/>
<evidence type="ECO:0000313" key="6">
    <source>
        <dbReference type="EMBL" id="NYE73164.1"/>
    </source>
</evidence>
<keyword evidence="3" id="KW-0804">Transcription</keyword>
<name>A0A7Y9IAA1_9ACTN</name>
<gene>
    <name evidence="6" type="ORF">BKA15_004493</name>
</gene>
<dbReference type="EMBL" id="JACCBU010000001">
    <property type="protein sequence ID" value="NYE73164.1"/>
    <property type="molecule type" value="Genomic_DNA"/>
</dbReference>
<protein>
    <submittedName>
        <fullName evidence="6">AcrR family transcriptional regulator</fullName>
    </submittedName>
</protein>
<dbReference type="PANTHER" id="PTHR30055">
    <property type="entry name" value="HTH-TYPE TRANSCRIPTIONAL REGULATOR RUTR"/>
    <property type="match status" value="1"/>
</dbReference>
<dbReference type="PRINTS" id="PR00455">
    <property type="entry name" value="HTHTETR"/>
</dbReference>
<dbReference type="RefSeq" id="WP_179754452.1">
    <property type="nucleotide sequence ID" value="NZ_JACCBU010000001.1"/>
</dbReference>
<dbReference type="GO" id="GO:0045892">
    <property type="term" value="P:negative regulation of DNA-templated transcription"/>
    <property type="evidence" value="ECO:0007669"/>
    <property type="project" value="InterPro"/>
</dbReference>
<feature type="DNA-binding region" description="H-T-H motif" evidence="4">
    <location>
        <begin position="32"/>
        <end position="51"/>
    </location>
</feature>
<organism evidence="6 7">
    <name type="scientific">Microlunatus parietis</name>
    <dbReference type="NCBI Taxonomy" id="682979"/>
    <lineage>
        <taxon>Bacteria</taxon>
        <taxon>Bacillati</taxon>
        <taxon>Actinomycetota</taxon>
        <taxon>Actinomycetes</taxon>
        <taxon>Propionibacteriales</taxon>
        <taxon>Propionibacteriaceae</taxon>
        <taxon>Microlunatus</taxon>
    </lineage>
</organism>
<evidence type="ECO:0000256" key="1">
    <source>
        <dbReference type="ARBA" id="ARBA00023015"/>
    </source>
</evidence>
<evidence type="ECO:0000256" key="4">
    <source>
        <dbReference type="PROSITE-ProRule" id="PRU00335"/>
    </source>
</evidence>
<keyword evidence="7" id="KW-1185">Reference proteome</keyword>
<evidence type="ECO:0000256" key="2">
    <source>
        <dbReference type="ARBA" id="ARBA00023125"/>
    </source>
</evidence>
<reference evidence="6 7" key="1">
    <citation type="submission" date="2020-07" db="EMBL/GenBank/DDBJ databases">
        <title>Sequencing the genomes of 1000 actinobacteria strains.</title>
        <authorList>
            <person name="Klenk H.-P."/>
        </authorList>
    </citation>
    <scope>NUCLEOTIDE SEQUENCE [LARGE SCALE GENOMIC DNA]</scope>
    <source>
        <strain evidence="6 7">DSM 22083</strain>
    </source>
</reference>
<evidence type="ECO:0000313" key="7">
    <source>
        <dbReference type="Proteomes" id="UP000569914"/>
    </source>
</evidence>
<dbReference type="InterPro" id="IPR001647">
    <property type="entry name" value="HTH_TetR"/>
</dbReference>
<dbReference type="GO" id="GO:0000976">
    <property type="term" value="F:transcription cis-regulatory region binding"/>
    <property type="evidence" value="ECO:0007669"/>
    <property type="project" value="TreeGrafter"/>
</dbReference>
<dbReference type="GO" id="GO:0003700">
    <property type="term" value="F:DNA-binding transcription factor activity"/>
    <property type="evidence" value="ECO:0007669"/>
    <property type="project" value="TreeGrafter"/>
</dbReference>
<dbReference type="SUPFAM" id="SSF48498">
    <property type="entry name" value="Tetracyclin repressor-like, C-terminal domain"/>
    <property type="match status" value="1"/>
</dbReference>
<dbReference type="InterPro" id="IPR036271">
    <property type="entry name" value="Tet_transcr_reg_TetR-rel_C_sf"/>
</dbReference>
<dbReference type="Pfam" id="PF00440">
    <property type="entry name" value="TetR_N"/>
    <property type="match status" value="1"/>
</dbReference>
<keyword evidence="2 4" id="KW-0238">DNA-binding</keyword>